<evidence type="ECO:0000313" key="2">
    <source>
        <dbReference type="Proteomes" id="UP001598130"/>
    </source>
</evidence>
<evidence type="ECO:0008006" key="3">
    <source>
        <dbReference type="Google" id="ProtNLM"/>
    </source>
</evidence>
<protein>
    <recommendedName>
        <fullName evidence="3">Lipoprotein</fullName>
    </recommendedName>
</protein>
<comment type="caution">
    <text evidence="1">The sequence shown here is derived from an EMBL/GenBank/DDBJ whole genome shotgun (WGS) entry which is preliminary data.</text>
</comment>
<proteinExistence type="predicted"/>
<reference evidence="1 2" key="1">
    <citation type="submission" date="2022-09" db="EMBL/GenBank/DDBJ databases">
        <title>New species of Phenylobacterium.</title>
        <authorList>
            <person name="Mieszkin S."/>
        </authorList>
    </citation>
    <scope>NUCLEOTIDE SEQUENCE [LARGE SCALE GENOMIC DNA]</scope>
    <source>
        <strain evidence="1 2">HK31-G</strain>
    </source>
</reference>
<sequence>MAVVLAAVCVSGCERPVPVPPEAVAQAAAEPRERTLQRNENYRDYELIALSGPSISGSEFENKFMCKDVFQNADVGIGMLKYLVIIPNSNPDSKDINKFLAISEGQPTEVIIIYSQSGGDRIPAFIMMGTEVIADCSS</sequence>
<name>A0ABW6CQY1_9CAUL</name>
<keyword evidence="2" id="KW-1185">Reference proteome</keyword>
<accession>A0ABW6CQY1</accession>
<dbReference type="RefSeq" id="WP_377367981.1">
    <property type="nucleotide sequence ID" value="NZ_JAOTJD010000005.1"/>
</dbReference>
<organism evidence="1 2">
    <name type="scientific">Phenylobacterium ferrooxidans</name>
    <dbReference type="NCBI Taxonomy" id="2982689"/>
    <lineage>
        <taxon>Bacteria</taxon>
        <taxon>Pseudomonadati</taxon>
        <taxon>Pseudomonadota</taxon>
        <taxon>Alphaproteobacteria</taxon>
        <taxon>Caulobacterales</taxon>
        <taxon>Caulobacteraceae</taxon>
        <taxon>Phenylobacterium</taxon>
    </lineage>
</organism>
<evidence type="ECO:0000313" key="1">
    <source>
        <dbReference type="EMBL" id="MFD3263218.1"/>
    </source>
</evidence>
<gene>
    <name evidence="1" type="ORF">OCL97_04460</name>
</gene>
<dbReference type="EMBL" id="JAOTJD010000005">
    <property type="protein sequence ID" value="MFD3263218.1"/>
    <property type="molecule type" value="Genomic_DNA"/>
</dbReference>
<dbReference type="Proteomes" id="UP001598130">
    <property type="component" value="Unassembled WGS sequence"/>
</dbReference>